<keyword evidence="2" id="KW-1185">Reference proteome</keyword>
<name>A0A4R7ST94_9BACT</name>
<accession>A0A4R7ST94</accession>
<protein>
    <submittedName>
        <fullName evidence="1">Uncharacterized protein</fullName>
    </submittedName>
</protein>
<sequence>MFVSIIHPAAVSTKLRKVDLFSQSALFAILNSVKKASYLESPIISNDCIMLLVTISFGMGKCRDIFFHVFDWRMHPARMVRFIWNTAMSVFYISENLL</sequence>
<evidence type="ECO:0000313" key="2">
    <source>
        <dbReference type="Proteomes" id="UP000295662"/>
    </source>
</evidence>
<comment type="caution">
    <text evidence="1">The sequence shown here is derived from an EMBL/GenBank/DDBJ whole genome shotgun (WGS) entry which is preliminary data.</text>
</comment>
<reference evidence="1 2" key="1">
    <citation type="submission" date="2019-03" db="EMBL/GenBank/DDBJ databases">
        <title>Genomic Encyclopedia of Archaeal and Bacterial Type Strains, Phase II (KMG-II): from individual species to whole genera.</title>
        <authorList>
            <person name="Goeker M."/>
        </authorList>
    </citation>
    <scope>NUCLEOTIDE SEQUENCE [LARGE SCALE GENOMIC DNA]</scope>
    <source>
        <strain evidence="1 2">ATCC 25309</strain>
    </source>
</reference>
<proteinExistence type="predicted"/>
<dbReference type="AlphaFoldDB" id="A0A4R7ST94"/>
<evidence type="ECO:0000313" key="1">
    <source>
        <dbReference type="EMBL" id="TDU81716.1"/>
    </source>
</evidence>
<dbReference type="EMBL" id="SOCA01000001">
    <property type="protein sequence ID" value="TDU81716.1"/>
    <property type="molecule type" value="Genomic_DNA"/>
</dbReference>
<organism evidence="1 2">
    <name type="scientific">Prosthecobacter fusiformis</name>
    <dbReference type="NCBI Taxonomy" id="48464"/>
    <lineage>
        <taxon>Bacteria</taxon>
        <taxon>Pseudomonadati</taxon>
        <taxon>Verrucomicrobiota</taxon>
        <taxon>Verrucomicrobiia</taxon>
        <taxon>Verrucomicrobiales</taxon>
        <taxon>Verrucomicrobiaceae</taxon>
        <taxon>Prosthecobacter</taxon>
    </lineage>
</organism>
<dbReference type="Proteomes" id="UP000295662">
    <property type="component" value="Unassembled WGS sequence"/>
</dbReference>
<gene>
    <name evidence="1" type="ORF">EI77_01026</name>
</gene>